<comment type="similarity">
    <text evidence="1">Belongs to the MT-A70-like family.</text>
</comment>
<dbReference type="InterPro" id="IPR029063">
    <property type="entry name" value="SAM-dependent_MTases_sf"/>
</dbReference>
<evidence type="ECO:0000256" key="1">
    <source>
        <dbReference type="PROSITE-ProRule" id="PRU00489"/>
    </source>
</evidence>
<dbReference type="PROSITE" id="PS51143">
    <property type="entry name" value="MT_A70"/>
    <property type="match status" value="1"/>
</dbReference>
<dbReference type="Proteomes" id="UP000245119">
    <property type="component" value="Linkage Group LG10"/>
</dbReference>
<dbReference type="PANTHER" id="PTHR12829:SF4">
    <property type="entry name" value="N(6)-ADENINE-SPECIFIC METHYLTRANSFERASE METTL4"/>
    <property type="match status" value="1"/>
</dbReference>
<dbReference type="GO" id="GO:0005634">
    <property type="term" value="C:nucleus"/>
    <property type="evidence" value="ECO:0007669"/>
    <property type="project" value="TreeGrafter"/>
</dbReference>
<sequence length="443" mass="50287">MAVIYSCADGCIIDHEAALVTVYSAADLQHAKVQEPASTIDNIHASGIDKSDCVENRLTITTDVVNNHKETLKLTDVFDAENNLPLSSSTQSKTYTKKVWLRPKYGLFSLELPFLMDSQFQKLNEWEKTPDVARQGKVTVSQIHQALMKGNRKRKKQHRESEDTKEVVRLFPAIQDQPKMQLVLSARGINSLEKSGVVHRHIKNEADQTVILNIDHHNFVIPPKSGFLLSNFRRFCQHLYLEILDSDGFDLIVADPPWENKSVKRKKSYDMIDETALLQAPIPKLAKPGCLVALWVTNNDRLKDFAACELFPAWGIKHIGTWIWLKVTNTGDTVTDIHHRHKKPYELLLLGRYEGQGDNLKHMSAQPPESYVLLSVPCCLHSKKVPLEDVLSPYLPASPRCLELFARNLWPGWTSWGMEALKHQNSIFFEETPPGFHGTKRAT</sequence>
<dbReference type="EMBL" id="PZQS01000010">
    <property type="protein sequence ID" value="PVD23643.1"/>
    <property type="molecule type" value="Genomic_DNA"/>
</dbReference>
<dbReference type="PROSITE" id="PS00092">
    <property type="entry name" value="N6_MTASE"/>
    <property type="match status" value="1"/>
</dbReference>
<dbReference type="InterPro" id="IPR007757">
    <property type="entry name" value="MT-A70-like"/>
</dbReference>
<dbReference type="PANTHER" id="PTHR12829">
    <property type="entry name" value="N6-ADENOSINE-METHYLTRANSFERASE"/>
    <property type="match status" value="1"/>
</dbReference>
<protein>
    <recommendedName>
        <fullName evidence="4">Methyltransferase-like protein 4</fullName>
    </recommendedName>
</protein>
<dbReference type="AlphaFoldDB" id="A0A2T7NR68"/>
<evidence type="ECO:0008006" key="4">
    <source>
        <dbReference type="Google" id="ProtNLM"/>
    </source>
</evidence>
<proteinExistence type="inferred from homology"/>
<gene>
    <name evidence="2" type="ORF">C0Q70_16916</name>
</gene>
<dbReference type="InterPro" id="IPR002052">
    <property type="entry name" value="DNA_methylase_N6_adenine_CS"/>
</dbReference>
<evidence type="ECO:0000313" key="2">
    <source>
        <dbReference type="EMBL" id="PVD23643.1"/>
    </source>
</evidence>
<dbReference type="STRING" id="400727.A0A2T7NR68"/>
<reference evidence="2 3" key="1">
    <citation type="submission" date="2018-04" db="EMBL/GenBank/DDBJ databases">
        <title>The genome of golden apple snail Pomacea canaliculata provides insight into stress tolerance and invasive adaptation.</title>
        <authorList>
            <person name="Liu C."/>
            <person name="Liu B."/>
            <person name="Ren Y."/>
            <person name="Zhang Y."/>
            <person name="Wang H."/>
            <person name="Li S."/>
            <person name="Jiang F."/>
            <person name="Yin L."/>
            <person name="Zhang G."/>
            <person name="Qian W."/>
            <person name="Fan W."/>
        </authorList>
    </citation>
    <scope>NUCLEOTIDE SEQUENCE [LARGE SCALE GENOMIC DNA]</scope>
    <source>
        <strain evidence="2">SZHN2017</strain>
        <tissue evidence="2">Muscle</tissue>
    </source>
</reference>
<evidence type="ECO:0000313" key="3">
    <source>
        <dbReference type="Proteomes" id="UP000245119"/>
    </source>
</evidence>
<dbReference type="GO" id="GO:0032259">
    <property type="term" value="P:methylation"/>
    <property type="evidence" value="ECO:0007669"/>
    <property type="project" value="InterPro"/>
</dbReference>
<dbReference type="SUPFAM" id="SSF53335">
    <property type="entry name" value="S-adenosyl-L-methionine-dependent methyltransferases"/>
    <property type="match status" value="1"/>
</dbReference>
<accession>A0A2T7NR68</accession>
<comment type="caution">
    <text evidence="2">The sequence shown here is derived from an EMBL/GenBank/DDBJ whole genome shotgun (WGS) entry which is preliminary data.</text>
</comment>
<dbReference type="GO" id="GO:0008168">
    <property type="term" value="F:methyltransferase activity"/>
    <property type="evidence" value="ECO:0007669"/>
    <property type="project" value="InterPro"/>
</dbReference>
<name>A0A2T7NR68_POMCA</name>
<keyword evidence="3" id="KW-1185">Reference proteome</keyword>
<dbReference type="Pfam" id="PF05063">
    <property type="entry name" value="MT-A70"/>
    <property type="match status" value="1"/>
</dbReference>
<dbReference type="OrthoDB" id="61116at2759"/>
<organism evidence="2 3">
    <name type="scientific">Pomacea canaliculata</name>
    <name type="common">Golden apple snail</name>
    <dbReference type="NCBI Taxonomy" id="400727"/>
    <lineage>
        <taxon>Eukaryota</taxon>
        <taxon>Metazoa</taxon>
        <taxon>Spiralia</taxon>
        <taxon>Lophotrochozoa</taxon>
        <taxon>Mollusca</taxon>
        <taxon>Gastropoda</taxon>
        <taxon>Caenogastropoda</taxon>
        <taxon>Architaenioglossa</taxon>
        <taxon>Ampullarioidea</taxon>
        <taxon>Ampullariidae</taxon>
        <taxon>Pomacea</taxon>
    </lineage>
</organism>
<dbReference type="GO" id="GO:0003676">
    <property type="term" value="F:nucleic acid binding"/>
    <property type="evidence" value="ECO:0007669"/>
    <property type="project" value="InterPro"/>
</dbReference>